<dbReference type="InterPro" id="IPR012094">
    <property type="entry name" value="tRNA_Ile_lys_synt"/>
</dbReference>
<comment type="subcellular location">
    <subcellularLocation>
        <location evidence="6">Cytoplasm</location>
    </subcellularLocation>
</comment>
<comment type="caution">
    <text evidence="8">The sequence shown here is derived from an EMBL/GenBank/DDBJ whole genome shotgun (WGS) entry which is preliminary data.</text>
</comment>
<dbReference type="HAMAP" id="MF_01161">
    <property type="entry name" value="tRNA_Ile_lys_synt"/>
    <property type="match status" value="1"/>
</dbReference>
<proteinExistence type="inferred from homology"/>
<evidence type="ECO:0000313" key="8">
    <source>
        <dbReference type="EMBL" id="POF63737.1"/>
    </source>
</evidence>
<dbReference type="GO" id="GO:0005737">
    <property type="term" value="C:cytoplasm"/>
    <property type="evidence" value="ECO:0007669"/>
    <property type="project" value="UniProtKB-SubCell"/>
</dbReference>
<keyword evidence="9" id="KW-1185">Reference proteome</keyword>
<feature type="domain" description="tRNA(Ile)-lysidine/2-thiocytidine synthase N-terminal" evidence="7">
    <location>
        <begin position="51"/>
        <end position="225"/>
    </location>
</feature>
<sequence>MIFAMSMDRLDEATIRMKAADGGRVIGDAEFARCMQALGPWLPDGPDAVPVAIAVSGGADSLALALLARRWRRAVVGLVVDHGLRAESAQEAALTLRRLEALDIPARLLRLEGLSRGPRMAERARRMRYHALTGACRELGSLDLLLGHHGDDQAETVLMRQRAGSGPDGLAAMARAVAGTDVRFVRPLLGVGKADLYATMRHAGLAWVEDPSNADLRTERARARSALSGDAPLRDACRDAADMAGGQRMARDAHDAQWLAAHARFDAGGWVALPHGLPPARVLSALVRTVSGHEYPPSPGGIAALCAAPRQATLGGACLLAHGDGWILAREEAAMQGPVPACAGACWDGRFVLCGAGGMQLPPGLRVGAAGPVAAWWPRERGRAGVPARVLRTLPALHRDGRVVAVPHMGVFAPGMEQGWRFAFVPPSPATALARFGPSGQIHHPV</sequence>
<dbReference type="EC" id="6.3.4.19" evidence="6"/>
<comment type="similarity">
    <text evidence="6">Belongs to the tRNA(Ile)-lysidine synthase family.</text>
</comment>
<comment type="function">
    <text evidence="6">Ligates lysine onto the cytidine present at position 34 of the AUA codon-specific tRNA(Ile) that contains the anticodon CAU, in an ATP-dependent manner. Cytidine is converted to lysidine, thus changing the amino acid specificity of the tRNA from methionine to isoleucine.</text>
</comment>
<evidence type="ECO:0000259" key="7">
    <source>
        <dbReference type="Pfam" id="PF01171"/>
    </source>
</evidence>
<evidence type="ECO:0000256" key="6">
    <source>
        <dbReference type="HAMAP-Rule" id="MF_01161"/>
    </source>
</evidence>
<dbReference type="PANTHER" id="PTHR43033:SF5">
    <property type="entry name" value="TRNA(ILE)-LYSIDINE SYNTHETASE"/>
    <property type="match status" value="1"/>
</dbReference>
<dbReference type="Proteomes" id="UP000237344">
    <property type="component" value="Unassembled WGS sequence"/>
</dbReference>
<dbReference type="GO" id="GO:0006400">
    <property type="term" value="P:tRNA modification"/>
    <property type="evidence" value="ECO:0007669"/>
    <property type="project" value="UniProtKB-UniRule"/>
</dbReference>
<dbReference type="InterPro" id="IPR012795">
    <property type="entry name" value="tRNA_Ile_lys_synt_N"/>
</dbReference>
<dbReference type="InterPro" id="IPR014729">
    <property type="entry name" value="Rossmann-like_a/b/a_fold"/>
</dbReference>
<evidence type="ECO:0000256" key="2">
    <source>
        <dbReference type="ARBA" id="ARBA00022694"/>
    </source>
</evidence>
<dbReference type="EMBL" id="POTC01000005">
    <property type="protein sequence ID" value="POF63737.1"/>
    <property type="molecule type" value="Genomic_DNA"/>
</dbReference>
<evidence type="ECO:0000256" key="4">
    <source>
        <dbReference type="ARBA" id="ARBA00022840"/>
    </source>
</evidence>
<dbReference type="GO" id="GO:0005524">
    <property type="term" value="F:ATP binding"/>
    <property type="evidence" value="ECO:0007669"/>
    <property type="project" value="UniProtKB-UniRule"/>
</dbReference>
<protein>
    <recommendedName>
        <fullName evidence="6">tRNA(Ile)-lysidine synthase</fullName>
        <ecNumber evidence="6">6.3.4.19</ecNumber>
    </recommendedName>
    <alternativeName>
        <fullName evidence="6">tRNA(Ile)-2-lysyl-cytidine synthase</fullName>
    </alternativeName>
    <alternativeName>
        <fullName evidence="6">tRNA(Ile)-lysidine synthetase</fullName>
    </alternativeName>
</protein>
<comment type="catalytic activity">
    <reaction evidence="5 6">
        <text>cytidine(34) in tRNA(Ile2) + L-lysine + ATP = lysidine(34) in tRNA(Ile2) + AMP + diphosphate + H(+)</text>
        <dbReference type="Rhea" id="RHEA:43744"/>
        <dbReference type="Rhea" id="RHEA-COMP:10625"/>
        <dbReference type="Rhea" id="RHEA-COMP:10670"/>
        <dbReference type="ChEBI" id="CHEBI:15378"/>
        <dbReference type="ChEBI" id="CHEBI:30616"/>
        <dbReference type="ChEBI" id="CHEBI:32551"/>
        <dbReference type="ChEBI" id="CHEBI:33019"/>
        <dbReference type="ChEBI" id="CHEBI:82748"/>
        <dbReference type="ChEBI" id="CHEBI:83665"/>
        <dbReference type="ChEBI" id="CHEBI:456215"/>
        <dbReference type="EC" id="6.3.4.19"/>
    </reaction>
</comment>
<evidence type="ECO:0000256" key="1">
    <source>
        <dbReference type="ARBA" id="ARBA00022598"/>
    </source>
</evidence>
<name>A0A2S3W4I3_9PROT</name>
<keyword evidence="6" id="KW-0963">Cytoplasm</keyword>
<reference evidence="8 9" key="1">
    <citation type="submission" date="2018-01" db="EMBL/GenBank/DDBJ databases">
        <title>Draft Genome Sequence of Komagataeibacter maltaceti LMG 1529, a Vinegar Producing Acetic Acid Bacterium Isolated from Malt Vinegar Brewery Acetifiers.</title>
        <authorList>
            <person name="Zhang Q."/>
            <person name="Hollensteiner J."/>
            <person name="Poehlein A."/>
            <person name="Daniel R."/>
        </authorList>
    </citation>
    <scope>NUCLEOTIDE SEQUENCE [LARGE SCALE GENOMIC DNA]</scope>
    <source>
        <strain evidence="8 9">LMG 1529</strain>
    </source>
</reference>
<accession>A0A2S3W4I3</accession>
<keyword evidence="3 6" id="KW-0547">Nucleotide-binding</keyword>
<dbReference type="PANTHER" id="PTHR43033">
    <property type="entry name" value="TRNA(ILE)-LYSIDINE SYNTHASE-RELATED"/>
    <property type="match status" value="1"/>
</dbReference>
<keyword evidence="4 6" id="KW-0067">ATP-binding</keyword>
<keyword evidence="1 6" id="KW-0436">Ligase</keyword>
<organism evidence="8 9">
    <name type="scientific">Novacetimonas maltaceti</name>
    <dbReference type="NCBI Taxonomy" id="1203393"/>
    <lineage>
        <taxon>Bacteria</taxon>
        <taxon>Pseudomonadati</taxon>
        <taxon>Pseudomonadota</taxon>
        <taxon>Alphaproteobacteria</taxon>
        <taxon>Acetobacterales</taxon>
        <taxon>Acetobacteraceae</taxon>
        <taxon>Novacetimonas</taxon>
    </lineage>
</organism>
<dbReference type="SUPFAM" id="SSF52402">
    <property type="entry name" value="Adenine nucleotide alpha hydrolases-like"/>
    <property type="match status" value="1"/>
</dbReference>
<comment type="domain">
    <text evidence="6">The N-terminal region contains the highly conserved SGGXDS motif, predicted to be a P-loop motif involved in ATP binding.</text>
</comment>
<dbReference type="GO" id="GO:0032267">
    <property type="term" value="F:tRNA(Ile)-lysidine synthase activity"/>
    <property type="evidence" value="ECO:0007669"/>
    <property type="project" value="UniProtKB-EC"/>
</dbReference>
<dbReference type="Gene3D" id="3.40.50.620">
    <property type="entry name" value="HUPs"/>
    <property type="match status" value="1"/>
</dbReference>
<dbReference type="InterPro" id="IPR011063">
    <property type="entry name" value="TilS/TtcA_N"/>
</dbReference>
<evidence type="ECO:0000256" key="5">
    <source>
        <dbReference type="ARBA" id="ARBA00048539"/>
    </source>
</evidence>
<dbReference type="CDD" id="cd01992">
    <property type="entry name" value="TilS_N"/>
    <property type="match status" value="1"/>
</dbReference>
<evidence type="ECO:0000256" key="3">
    <source>
        <dbReference type="ARBA" id="ARBA00022741"/>
    </source>
</evidence>
<dbReference type="AlphaFoldDB" id="A0A2S3W4I3"/>
<feature type="binding site" evidence="6">
    <location>
        <begin position="56"/>
        <end position="61"/>
    </location>
    <ligand>
        <name>ATP</name>
        <dbReference type="ChEBI" id="CHEBI:30616"/>
    </ligand>
</feature>
<dbReference type="NCBIfam" id="TIGR02432">
    <property type="entry name" value="lysidine_TilS_N"/>
    <property type="match status" value="1"/>
</dbReference>
<evidence type="ECO:0000313" key="9">
    <source>
        <dbReference type="Proteomes" id="UP000237344"/>
    </source>
</evidence>
<keyword evidence="2 6" id="KW-0819">tRNA processing</keyword>
<gene>
    <name evidence="6 8" type="primary">tilS</name>
    <name evidence="8" type="ORF">KMAL_07050</name>
</gene>
<dbReference type="Pfam" id="PF01171">
    <property type="entry name" value="ATP_bind_3"/>
    <property type="match status" value="1"/>
</dbReference>